<dbReference type="RefSeq" id="WP_036826613.1">
    <property type="nucleotide sequence ID" value="NZ_JGVO01000769.1"/>
</dbReference>
<dbReference type="HAMAP" id="MF_00675">
    <property type="entry name" value="UxaC"/>
    <property type="match status" value="1"/>
</dbReference>
<accession>A0A2T3P0N7</accession>
<organism evidence="8 9">
    <name type="scientific">Photobacterium sanctipauli</name>
    <dbReference type="NCBI Taxonomy" id="1342794"/>
    <lineage>
        <taxon>Bacteria</taxon>
        <taxon>Pseudomonadati</taxon>
        <taxon>Pseudomonadota</taxon>
        <taxon>Gammaproteobacteria</taxon>
        <taxon>Vibrionales</taxon>
        <taxon>Vibrionaceae</taxon>
        <taxon>Photobacterium</taxon>
    </lineage>
</organism>
<sequence>MKTFLCDDFLLTNDIARQLYHDFAKDMPIYDYHCHLNPQEVAENRRFDNIGQMWLEGDHYKWRGMRAAGIQEALITGKSTSDFHKYMAWAKTVPQTLGNPLYHWTHLELRRPFGITGKLFGPKTAEDIWHECNEMLASPEFSARGIMKQMNVVMAGTTDDPIHTLEHHKAIAEDESCDIEVAPSWRPDRAFKIELDGFAEYMQLLGETADVNISRFDDLLTALDRRLDHFAAHGCRAADHGIEIVRYGKIPAESELDNMLARRLAGEVLSEDEIDQFSTAVQVWLGKQYAKRGWVMQLHIGAQRNNSTRMFQLLGPDSGFDSIGDRPFAFQLASLLNDMDLTDELPKTILYCLNPRDNEMMATMIGNFQGGGVAGKIQFGSGWWFNDQKDGMQRQIEQLSQLGLLSQFVGMLTDSRSFLSYTRHEYFRRILCDMIGRWVVNGEVPNDINMLGKLVQDICFNNAKTYFKLPSEIAGA</sequence>
<dbReference type="Proteomes" id="UP000241771">
    <property type="component" value="Unassembled WGS sequence"/>
</dbReference>
<proteinExistence type="inferred from homology"/>
<dbReference type="UniPathway" id="UPA00246"/>
<comment type="catalytic activity">
    <reaction evidence="7">
        <text>aldehydo-D-galacturonate = keto-D-tagaturonate</text>
        <dbReference type="Rhea" id="RHEA:27702"/>
        <dbReference type="ChEBI" id="CHEBI:12952"/>
        <dbReference type="ChEBI" id="CHEBI:17886"/>
    </reaction>
</comment>
<dbReference type="Pfam" id="PF02614">
    <property type="entry name" value="UxaC"/>
    <property type="match status" value="1"/>
</dbReference>
<evidence type="ECO:0000256" key="7">
    <source>
        <dbReference type="HAMAP-Rule" id="MF_00675"/>
    </source>
</evidence>
<dbReference type="InterPro" id="IPR032466">
    <property type="entry name" value="Metal_Hydrolase"/>
</dbReference>
<evidence type="ECO:0000256" key="6">
    <source>
        <dbReference type="ARBA" id="ARBA00023235"/>
    </source>
</evidence>
<evidence type="ECO:0000313" key="9">
    <source>
        <dbReference type="Proteomes" id="UP000241771"/>
    </source>
</evidence>
<reference evidence="8 9" key="1">
    <citation type="submission" date="2018-01" db="EMBL/GenBank/DDBJ databases">
        <title>Whole genome sequencing of Histamine producing bacteria.</title>
        <authorList>
            <person name="Butler K."/>
        </authorList>
    </citation>
    <scope>NUCLEOTIDE SEQUENCE [LARGE SCALE GENOMIC DNA]</scope>
    <source>
        <strain evidence="8 9">DSM 100436</strain>
    </source>
</reference>
<dbReference type="PANTHER" id="PTHR30068">
    <property type="entry name" value="URONATE ISOMERASE"/>
    <property type="match status" value="1"/>
</dbReference>
<comment type="pathway">
    <text evidence="2 7">Carbohydrate metabolism; pentose and glucuronate interconversion.</text>
</comment>
<dbReference type="GO" id="GO:0008880">
    <property type="term" value="F:glucuronate isomerase activity"/>
    <property type="evidence" value="ECO:0007669"/>
    <property type="project" value="UniProtKB-UniRule"/>
</dbReference>
<name>A0A2T3P0N7_9GAMM</name>
<evidence type="ECO:0000256" key="1">
    <source>
        <dbReference type="ARBA" id="ARBA00001165"/>
    </source>
</evidence>
<evidence type="ECO:0000256" key="2">
    <source>
        <dbReference type="ARBA" id="ARBA00004892"/>
    </source>
</evidence>
<keyword evidence="6 7" id="KW-0413">Isomerase</keyword>
<comment type="catalytic activity">
    <reaction evidence="1 7">
        <text>D-glucuronate = D-fructuronate</text>
        <dbReference type="Rhea" id="RHEA:13049"/>
        <dbReference type="ChEBI" id="CHEBI:58720"/>
        <dbReference type="ChEBI" id="CHEBI:59863"/>
        <dbReference type="EC" id="5.3.1.12"/>
    </reaction>
</comment>
<dbReference type="GO" id="GO:0019698">
    <property type="term" value="P:D-galacturonate catabolic process"/>
    <property type="evidence" value="ECO:0007669"/>
    <property type="project" value="TreeGrafter"/>
</dbReference>
<dbReference type="OrthoDB" id="9766564at2"/>
<comment type="similarity">
    <text evidence="3 7">Belongs to the metallo-dependent hydrolases superfamily. Uronate isomerase family.</text>
</comment>
<keyword evidence="9" id="KW-1185">Reference proteome</keyword>
<evidence type="ECO:0000313" key="8">
    <source>
        <dbReference type="EMBL" id="PSW22038.1"/>
    </source>
</evidence>
<dbReference type="Gene3D" id="1.10.2020.10">
    <property type="entry name" value="uronate isomerase, domain 2, chain A"/>
    <property type="match status" value="1"/>
</dbReference>
<dbReference type="InterPro" id="IPR003766">
    <property type="entry name" value="Uronate_isomerase"/>
</dbReference>
<gene>
    <name evidence="7" type="primary">uxaC</name>
    <name evidence="8" type="ORF">C9I98_01890</name>
</gene>
<protein>
    <recommendedName>
        <fullName evidence="5 7">Uronate isomerase</fullName>
        <ecNumber evidence="4 7">5.3.1.12</ecNumber>
    </recommendedName>
    <alternativeName>
        <fullName evidence="7">Glucuronate isomerase</fullName>
    </alternativeName>
    <alternativeName>
        <fullName evidence="7">Uronic isomerase</fullName>
    </alternativeName>
</protein>
<dbReference type="EMBL" id="PYMA01000001">
    <property type="protein sequence ID" value="PSW22038.1"/>
    <property type="molecule type" value="Genomic_DNA"/>
</dbReference>
<evidence type="ECO:0000256" key="5">
    <source>
        <dbReference type="ARBA" id="ARBA00020555"/>
    </source>
</evidence>
<comment type="caution">
    <text evidence="8">The sequence shown here is derived from an EMBL/GenBank/DDBJ whole genome shotgun (WGS) entry which is preliminary data.</text>
</comment>
<evidence type="ECO:0000256" key="3">
    <source>
        <dbReference type="ARBA" id="ARBA00008397"/>
    </source>
</evidence>
<dbReference type="Gene3D" id="3.20.20.140">
    <property type="entry name" value="Metal-dependent hydrolases"/>
    <property type="match status" value="1"/>
</dbReference>
<dbReference type="PANTHER" id="PTHR30068:SF4">
    <property type="entry name" value="URONATE ISOMERASE"/>
    <property type="match status" value="1"/>
</dbReference>
<dbReference type="SUPFAM" id="SSF51556">
    <property type="entry name" value="Metallo-dependent hydrolases"/>
    <property type="match status" value="1"/>
</dbReference>
<evidence type="ECO:0000256" key="4">
    <source>
        <dbReference type="ARBA" id="ARBA00012546"/>
    </source>
</evidence>
<dbReference type="EC" id="5.3.1.12" evidence="4 7"/>
<dbReference type="AlphaFoldDB" id="A0A2T3P0N7"/>
<dbReference type="NCBIfam" id="NF002794">
    <property type="entry name" value="PRK02925.1"/>
    <property type="match status" value="1"/>
</dbReference>
<dbReference type="GO" id="GO:0042840">
    <property type="term" value="P:D-glucuronate catabolic process"/>
    <property type="evidence" value="ECO:0007669"/>
    <property type="project" value="TreeGrafter"/>
</dbReference>